<protein>
    <recommendedName>
        <fullName evidence="3">Flagellar hook-length control protein FliK</fullName>
    </recommendedName>
</protein>
<keyword evidence="2" id="KW-1185">Reference proteome</keyword>
<proteinExistence type="predicted"/>
<dbReference type="EMBL" id="JAAIYO010000018">
    <property type="protein sequence ID" value="MBE4753367.1"/>
    <property type="molecule type" value="Genomic_DNA"/>
</dbReference>
<comment type="caution">
    <text evidence="1">The sequence shown here is derived from an EMBL/GenBank/DDBJ whole genome shotgun (WGS) entry which is preliminary data.</text>
</comment>
<evidence type="ECO:0000313" key="1">
    <source>
        <dbReference type="EMBL" id="MBE4753367.1"/>
    </source>
</evidence>
<evidence type="ECO:0000313" key="2">
    <source>
        <dbReference type="Proteomes" id="UP001516472"/>
    </source>
</evidence>
<accession>A0ABR9Q050</accession>
<dbReference type="Proteomes" id="UP001516472">
    <property type="component" value="Unassembled WGS sequence"/>
</dbReference>
<name>A0ABR9Q050_9BACT</name>
<organism evidence="1 2">
    <name type="scientific">Corallococcus soli</name>
    <dbReference type="NCBI Taxonomy" id="2710757"/>
    <lineage>
        <taxon>Bacteria</taxon>
        <taxon>Pseudomonadati</taxon>
        <taxon>Myxococcota</taxon>
        <taxon>Myxococcia</taxon>
        <taxon>Myxococcales</taxon>
        <taxon>Cystobacterineae</taxon>
        <taxon>Myxococcaceae</taxon>
        <taxon>Corallococcus</taxon>
    </lineage>
</organism>
<gene>
    <name evidence="1" type="ORF">G4177_34980</name>
</gene>
<evidence type="ECO:0008006" key="3">
    <source>
        <dbReference type="Google" id="ProtNLM"/>
    </source>
</evidence>
<reference evidence="1 2" key="1">
    <citation type="submission" date="2020-02" db="EMBL/GenBank/DDBJ databases">
        <authorList>
            <person name="Babadi Z.K."/>
            <person name="Risdian C."/>
            <person name="Ebrahimipour G.H."/>
            <person name="Wink J."/>
        </authorList>
    </citation>
    <scope>NUCLEOTIDE SEQUENCE [LARGE SCALE GENOMIC DNA]</scope>
    <source>
        <strain evidence="1 2">ZKHCc1 1396</strain>
    </source>
</reference>
<dbReference type="RefSeq" id="WP_193430525.1">
    <property type="nucleotide sequence ID" value="NZ_CBCSIP010000053.1"/>
</dbReference>
<sequence length="307" mass="33598">MSPLNPWVASALEQLAELEQESTQGPLDPDTALRVLVLRARLAQARAAGIAFDLPESLEALATKVAPTATRPEPLLYMPQLKAQLASTDTPFGELLDVLLEFDDAATVDDLQGRAGQARALMFQVSNAVWRAPARVAELREMAENRLATLPDEASSRLLWETIERTARRAAGNREAKPRLPKSLRQDVSSAPLLTALHRAAASDLGTASREPFSGGAVEIYAEDGDILILVELPPGLQAVGAIELQLSAQDRTITWELPISHHSKRAIIARLGKAEHLRERLRREGLNLPLEEARWQVTVKMEESGE</sequence>